<feature type="region of interest" description="Disordered" evidence="6">
    <location>
        <begin position="638"/>
        <end position="678"/>
    </location>
</feature>
<dbReference type="PROSITE" id="PS50048">
    <property type="entry name" value="ZN2_CY6_FUNGAL_2"/>
    <property type="match status" value="1"/>
</dbReference>
<dbReference type="STRING" id="1165861.A0A0L0VBZ4"/>
<dbReference type="GO" id="GO:0008270">
    <property type="term" value="F:zinc ion binding"/>
    <property type="evidence" value="ECO:0007669"/>
    <property type="project" value="InterPro"/>
</dbReference>
<comment type="caution">
    <text evidence="8">The sequence shown here is derived from an EMBL/GenBank/DDBJ whole genome shotgun (WGS) entry which is preliminary data.</text>
</comment>
<dbReference type="Gene3D" id="4.10.240.10">
    <property type="entry name" value="Zn(2)-C6 fungal-type DNA-binding domain"/>
    <property type="match status" value="1"/>
</dbReference>
<name>A0A0L0VBZ4_9BASI</name>
<evidence type="ECO:0000259" key="7">
    <source>
        <dbReference type="PROSITE" id="PS50048"/>
    </source>
</evidence>
<keyword evidence="3" id="KW-0238">DNA-binding</keyword>
<dbReference type="Proteomes" id="UP000054564">
    <property type="component" value="Unassembled WGS sequence"/>
</dbReference>
<dbReference type="Pfam" id="PF00172">
    <property type="entry name" value="Zn_clus"/>
    <property type="match status" value="1"/>
</dbReference>
<dbReference type="InterPro" id="IPR001138">
    <property type="entry name" value="Zn2Cys6_DnaBD"/>
</dbReference>
<protein>
    <recommendedName>
        <fullName evidence="7">Zn(2)-C6 fungal-type domain-containing protein</fullName>
    </recommendedName>
</protein>
<evidence type="ECO:0000313" key="8">
    <source>
        <dbReference type="EMBL" id="KNE96832.1"/>
    </source>
</evidence>
<feature type="compositionally biased region" description="Polar residues" evidence="6">
    <location>
        <begin position="96"/>
        <end position="107"/>
    </location>
</feature>
<dbReference type="CDD" id="cd12148">
    <property type="entry name" value="fungal_TF_MHR"/>
    <property type="match status" value="1"/>
</dbReference>
<dbReference type="InterPro" id="IPR007219">
    <property type="entry name" value="XnlR_reg_dom"/>
</dbReference>
<dbReference type="OrthoDB" id="4161332at2759"/>
<dbReference type="SMART" id="SM00906">
    <property type="entry name" value="Fungal_trans"/>
    <property type="match status" value="1"/>
</dbReference>
<keyword evidence="2" id="KW-0805">Transcription regulation</keyword>
<dbReference type="CDD" id="cd00067">
    <property type="entry name" value="GAL4"/>
    <property type="match status" value="1"/>
</dbReference>
<feature type="compositionally biased region" description="Pro residues" evidence="6">
    <location>
        <begin position="647"/>
        <end position="657"/>
    </location>
</feature>
<evidence type="ECO:0000313" key="9">
    <source>
        <dbReference type="Proteomes" id="UP000054564"/>
    </source>
</evidence>
<keyword evidence="4" id="KW-0804">Transcription</keyword>
<dbReference type="InterPro" id="IPR036864">
    <property type="entry name" value="Zn2-C6_fun-type_DNA-bd_sf"/>
</dbReference>
<feature type="region of interest" description="Disordered" evidence="6">
    <location>
        <begin position="72"/>
        <end position="133"/>
    </location>
</feature>
<dbReference type="GO" id="GO:0006351">
    <property type="term" value="P:DNA-templated transcription"/>
    <property type="evidence" value="ECO:0007669"/>
    <property type="project" value="InterPro"/>
</dbReference>
<evidence type="ECO:0000256" key="4">
    <source>
        <dbReference type="ARBA" id="ARBA00023163"/>
    </source>
</evidence>
<dbReference type="InterPro" id="IPR050797">
    <property type="entry name" value="Carb_Metab_Trans_Reg"/>
</dbReference>
<dbReference type="GO" id="GO:0000981">
    <property type="term" value="F:DNA-binding transcription factor activity, RNA polymerase II-specific"/>
    <property type="evidence" value="ECO:0007669"/>
    <property type="project" value="InterPro"/>
</dbReference>
<feature type="compositionally biased region" description="Basic and acidic residues" evidence="6">
    <location>
        <begin position="185"/>
        <end position="203"/>
    </location>
</feature>
<feature type="compositionally biased region" description="Basic and acidic residues" evidence="6">
    <location>
        <begin position="1"/>
        <end position="13"/>
    </location>
</feature>
<feature type="region of interest" description="Disordered" evidence="6">
    <location>
        <begin position="892"/>
        <end position="913"/>
    </location>
</feature>
<dbReference type="PANTHER" id="PTHR31668:SF26">
    <property type="entry name" value="GLUCOSE TRANSPORT TRANSCRIPTION REGULATOR RGT1-RELATED"/>
    <property type="match status" value="1"/>
</dbReference>
<keyword evidence="9" id="KW-1185">Reference proteome</keyword>
<feature type="compositionally biased region" description="Low complexity" evidence="6">
    <location>
        <begin position="77"/>
        <end position="90"/>
    </location>
</feature>
<feature type="domain" description="Zn(2)-C6 fungal-type" evidence="7">
    <location>
        <begin position="26"/>
        <end position="61"/>
    </location>
</feature>
<feature type="compositionally biased region" description="Basic and acidic residues" evidence="6">
    <location>
        <begin position="113"/>
        <end position="130"/>
    </location>
</feature>
<dbReference type="EMBL" id="AJIL01000076">
    <property type="protein sequence ID" value="KNE96832.1"/>
    <property type="molecule type" value="Genomic_DNA"/>
</dbReference>
<keyword evidence="1" id="KW-0479">Metal-binding</keyword>
<evidence type="ECO:0000256" key="2">
    <source>
        <dbReference type="ARBA" id="ARBA00023015"/>
    </source>
</evidence>
<dbReference type="AlphaFoldDB" id="A0A0L0VBZ4"/>
<gene>
    <name evidence="8" type="ORF">PSTG_09817</name>
</gene>
<dbReference type="GO" id="GO:0003677">
    <property type="term" value="F:DNA binding"/>
    <property type="evidence" value="ECO:0007669"/>
    <property type="project" value="UniProtKB-KW"/>
</dbReference>
<dbReference type="Pfam" id="PF04082">
    <property type="entry name" value="Fungal_trans"/>
    <property type="match status" value="1"/>
</dbReference>
<dbReference type="PANTHER" id="PTHR31668">
    <property type="entry name" value="GLUCOSE TRANSPORT TRANSCRIPTION REGULATOR RGT1-RELATED-RELATED"/>
    <property type="match status" value="1"/>
</dbReference>
<reference evidence="9" key="1">
    <citation type="submission" date="2014-03" db="EMBL/GenBank/DDBJ databases">
        <title>The Genome Sequence of Puccinia striiformis f. sp. tritici PST-78.</title>
        <authorList>
            <consortium name="The Broad Institute Genome Sequencing Platform"/>
            <person name="Cuomo C."/>
            <person name="Hulbert S."/>
            <person name="Chen X."/>
            <person name="Walker B."/>
            <person name="Young S.K."/>
            <person name="Zeng Q."/>
            <person name="Gargeya S."/>
            <person name="Fitzgerald M."/>
            <person name="Haas B."/>
            <person name="Abouelleil A."/>
            <person name="Alvarado L."/>
            <person name="Arachchi H.M."/>
            <person name="Berlin A.M."/>
            <person name="Chapman S.B."/>
            <person name="Goldberg J."/>
            <person name="Griggs A."/>
            <person name="Gujja S."/>
            <person name="Hansen M."/>
            <person name="Howarth C."/>
            <person name="Imamovic A."/>
            <person name="Larimer J."/>
            <person name="McCowan C."/>
            <person name="Montmayeur A."/>
            <person name="Murphy C."/>
            <person name="Neiman D."/>
            <person name="Pearson M."/>
            <person name="Priest M."/>
            <person name="Roberts A."/>
            <person name="Saif S."/>
            <person name="Shea T."/>
            <person name="Sisk P."/>
            <person name="Sykes S."/>
            <person name="Wortman J."/>
            <person name="Nusbaum C."/>
            <person name="Birren B."/>
        </authorList>
    </citation>
    <scope>NUCLEOTIDE SEQUENCE [LARGE SCALE GENOMIC DNA]</scope>
    <source>
        <strain evidence="9">race PST-78</strain>
    </source>
</reference>
<feature type="region of interest" description="Disordered" evidence="6">
    <location>
        <begin position="1"/>
        <end position="25"/>
    </location>
</feature>
<sequence length="953" mass="107122">MDRYPPELDDNQKIKNPRKRIKTSRACDSCRAKKIRCEPGTSSSDPAVCAQCQSHSINCTWFLPIALTRFKPRHSKQPQQQQQQQQQQQPHPHPQAGNTTTTEQQAPPGQDDSLPRRQEKVDPRSSDHRIYGSTSMSYIMHSTRSFPIESLGEYDTQYFQSLQLENNGEGFIKVYDQNSSEDEDEHHHSDQSSEDLHHQHHSPEPVLSQPTLPPLNSSSTKRAPPNESSAVNKPKIEPAEIEQLLAYYFKTLSPHSPMINQDQFEYLTRKQSADLPSQASTNNSILGSSSHSKLLIYTLCGLAVMNHRVPSELRLRIRRTIESFYRYNEILARCDIKSILGLLAIGFSLEFEIPEAGRICWNAVGTAVRMAQSLGLHRPIESTRHSAVHQELRRRVWSCCVITDRWTSAVFGLPMAIDLSDSDNHLTLNDPEYLLHVQQDDQLYLGHFALQSLSILLGKVLKGLYTPSGILFLKDEQLVCLMNELNEWHSRLAIISDSNSLGYLCLAGVAVEFLLFRPFMRAERSTNETLKFQMVAEDFDRLISRSRIAINWVCSNSYILEGQIIGQYSFFVCCLVQYHSYIGQGGLEALDTLGQATKVAKSVQNPDCLVRKRVYDIVQALFSTAVANRQEVEKSRLVRSSQLATTVPPPPPAPAPAPAQTESHHMGGIHTNPVDQPLPPVKFTDKQPMWWWDVSGIYDIDSRIDVPIDAPFRWNGLSHPTGLVNWSKDLYSWNGALNNGIDNANPHHQQQQGRIEAGQIGGMSSTSSGNPPITAHLEPWDRVMSGLPAVNIIEPTLPQPERARQLEHPLAPSCSSSPHHSIYHQDHLLNLPHGFSDHNFPLTSPSTISTSTSVDSADNIIPSQSDFHFLPPSHSLHLSHFVNQNHHHHLNNQNQTQSHLNAQSNHSRSNQNQINQNSQINHRLSIPSIDHTLNLTNRSIPSSSSSTAFLNNP</sequence>
<proteinExistence type="predicted"/>
<feature type="region of interest" description="Disordered" evidence="6">
    <location>
        <begin position="178"/>
        <end position="235"/>
    </location>
</feature>
<keyword evidence="5" id="KW-0539">Nucleus</keyword>
<evidence type="ECO:0000256" key="6">
    <source>
        <dbReference type="SAM" id="MobiDB-lite"/>
    </source>
</evidence>
<accession>A0A0L0VBZ4</accession>
<dbReference type="SMART" id="SM00066">
    <property type="entry name" value="GAL4"/>
    <property type="match status" value="1"/>
</dbReference>
<evidence type="ECO:0000256" key="5">
    <source>
        <dbReference type="ARBA" id="ARBA00023242"/>
    </source>
</evidence>
<feature type="compositionally biased region" description="Polar residues" evidence="6">
    <location>
        <begin position="208"/>
        <end position="231"/>
    </location>
</feature>
<evidence type="ECO:0000256" key="3">
    <source>
        <dbReference type="ARBA" id="ARBA00023125"/>
    </source>
</evidence>
<dbReference type="SUPFAM" id="SSF57701">
    <property type="entry name" value="Zn2/Cys6 DNA-binding domain"/>
    <property type="match status" value="1"/>
</dbReference>
<evidence type="ECO:0000256" key="1">
    <source>
        <dbReference type="ARBA" id="ARBA00022723"/>
    </source>
</evidence>
<organism evidence="8 9">
    <name type="scientific">Puccinia striiformis f. sp. tritici PST-78</name>
    <dbReference type="NCBI Taxonomy" id="1165861"/>
    <lineage>
        <taxon>Eukaryota</taxon>
        <taxon>Fungi</taxon>
        <taxon>Dikarya</taxon>
        <taxon>Basidiomycota</taxon>
        <taxon>Pucciniomycotina</taxon>
        <taxon>Pucciniomycetes</taxon>
        <taxon>Pucciniales</taxon>
        <taxon>Pucciniaceae</taxon>
        <taxon>Puccinia</taxon>
    </lineage>
</organism>
<dbReference type="PROSITE" id="PS00463">
    <property type="entry name" value="ZN2_CY6_FUNGAL_1"/>
    <property type="match status" value="1"/>
</dbReference>